<dbReference type="STRING" id="1120996.SAMN02746066_04152"/>
<keyword evidence="3" id="KW-1185">Reference proteome</keyword>
<feature type="transmembrane region" description="Helical" evidence="1">
    <location>
        <begin position="124"/>
        <end position="147"/>
    </location>
</feature>
<gene>
    <name evidence="2" type="ORF">SAMN02746066_04152</name>
</gene>
<sequence length="179" mass="20085">MTMETGFKNIVLGLILATFHIKLGTLQIVPSFVGWILVAMGVDSIAKAEGNELFTKAKNISVVLILLTFLDLIKVNLVIAFRSPYMLSTLMALMELVFIYYFFRGITEMLKTKGKIKQACDNEKMLSGYTILYIMGILIMCICWLNSSSMTGAIIGVYMVALRIYIIYQVNKIGKDVNK</sequence>
<evidence type="ECO:0000313" key="2">
    <source>
        <dbReference type="EMBL" id="SHM97206.1"/>
    </source>
</evidence>
<feature type="transmembrane region" description="Helical" evidence="1">
    <location>
        <begin position="153"/>
        <end position="170"/>
    </location>
</feature>
<dbReference type="EMBL" id="FRCP01000024">
    <property type="protein sequence ID" value="SHM97206.1"/>
    <property type="molecule type" value="Genomic_DNA"/>
</dbReference>
<dbReference type="OrthoDB" id="1938499at2"/>
<feature type="transmembrane region" description="Helical" evidence="1">
    <location>
        <begin position="59"/>
        <end position="79"/>
    </location>
</feature>
<protein>
    <submittedName>
        <fullName evidence="2">Uncharacterized protein</fullName>
    </submittedName>
</protein>
<organism evidence="2 3">
    <name type="scientific">Anaerosporobacter mobilis DSM 15930</name>
    <dbReference type="NCBI Taxonomy" id="1120996"/>
    <lineage>
        <taxon>Bacteria</taxon>
        <taxon>Bacillati</taxon>
        <taxon>Bacillota</taxon>
        <taxon>Clostridia</taxon>
        <taxon>Lachnospirales</taxon>
        <taxon>Lachnospiraceae</taxon>
        <taxon>Anaerosporobacter</taxon>
    </lineage>
</organism>
<accession>A0A1M7N1G0</accession>
<feature type="transmembrane region" description="Helical" evidence="1">
    <location>
        <begin position="85"/>
        <end position="103"/>
    </location>
</feature>
<keyword evidence="1" id="KW-1133">Transmembrane helix</keyword>
<keyword evidence="1" id="KW-0812">Transmembrane</keyword>
<dbReference type="AlphaFoldDB" id="A0A1M7N1G0"/>
<dbReference type="Proteomes" id="UP000184038">
    <property type="component" value="Unassembled WGS sequence"/>
</dbReference>
<dbReference type="RefSeq" id="WP_073290959.1">
    <property type="nucleotide sequence ID" value="NZ_FRCP01000024.1"/>
</dbReference>
<evidence type="ECO:0000256" key="1">
    <source>
        <dbReference type="SAM" id="Phobius"/>
    </source>
</evidence>
<evidence type="ECO:0000313" key="3">
    <source>
        <dbReference type="Proteomes" id="UP000184038"/>
    </source>
</evidence>
<reference evidence="2 3" key="1">
    <citation type="submission" date="2016-11" db="EMBL/GenBank/DDBJ databases">
        <authorList>
            <person name="Jaros S."/>
            <person name="Januszkiewicz K."/>
            <person name="Wedrychowicz H."/>
        </authorList>
    </citation>
    <scope>NUCLEOTIDE SEQUENCE [LARGE SCALE GENOMIC DNA]</scope>
    <source>
        <strain evidence="2 3">DSM 15930</strain>
    </source>
</reference>
<feature type="transmembrane region" description="Helical" evidence="1">
    <location>
        <begin position="12"/>
        <end position="38"/>
    </location>
</feature>
<keyword evidence="1" id="KW-0472">Membrane</keyword>
<name>A0A1M7N1G0_9FIRM</name>
<proteinExistence type="predicted"/>